<feature type="repeat" description="WD" evidence="3">
    <location>
        <begin position="1"/>
        <end position="23"/>
    </location>
</feature>
<dbReference type="PANTHER" id="PTHR19879">
    <property type="entry name" value="TRANSCRIPTION INITIATION FACTOR TFIID"/>
    <property type="match status" value="1"/>
</dbReference>
<dbReference type="STRING" id="930991.A0A0D0DCQ5"/>
<dbReference type="InterPro" id="IPR036322">
    <property type="entry name" value="WD40_repeat_dom_sf"/>
</dbReference>
<dbReference type="Pfam" id="PF00400">
    <property type="entry name" value="WD40"/>
    <property type="match status" value="2"/>
</dbReference>
<gene>
    <name evidence="4" type="ORF">PAXRUDRAFT_805895</name>
</gene>
<reference evidence="4 5" key="1">
    <citation type="submission" date="2014-04" db="EMBL/GenBank/DDBJ databases">
        <authorList>
            <consortium name="DOE Joint Genome Institute"/>
            <person name="Kuo A."/>
            <person name="Kohler A."/>
            <person name="Jargeat P."/>
            <person name="Nagy L.G."/>
            <person name="Floudas D."/>
            <person name="Copeland A."/>
            <person name="Barry K.W."/>
            <person name="Cichocki N."/>
            <person name="Veneault-Fourrey C."/>
            <person name="LaButti K."/>
            <person name="Lindquist E.A."/>
            <person name="Lipzen A."/>
            <person name="Lundell T."/>
            <person name="Morin E."/>
            <person name="Murat C."/>
            <person name="Sun H."/>
            <person name="Tunlid A."/>
            <person name="Henrissat B."/>
            <person name="Grigoriev I.V."/>
            <person name="Hibbett D.S."/>
            <person name="Martin F."/>
            <person name="Nordberg H.P."/>
            <person name="Cantor M.N."/>
            <person name="Hua S.X."/>
        </authorList>
    </citation>
    <scope>NUCLEOTIDE SEQUENCE [LARGE SCALE GENOMIC DNA]</scope>
    <source>
        <strain evidence="4 5">Ve08.2h10</strain>
    </source>
</reference>
<dbReference type="OrthoDB" id="3203311at2759"/>
<organism evidence="4 5">
    <name type="scientific">Paxillus rubicundulus Ve08.2h10</name>
    <dbReference type="NCBI Taxonomy" id="930991"/>
    <lineage>
        <taxon>Eukaryota</taxon>
        <taxon>Fungi</taxon>
        <taxon>Dikarya</taxon>
        <taxon>Basidiomycota</taxon>
        <taxon>Agaricomycotina</taxon>
        <taxon>Agaricomycetes</taxon>
        <taxon>Agaricomycetidae</taxon>
        <taxon>Boletales</taxon>
        <taxon>Paxilineae</taxon>
        <taxon>Paxillaceae</taxon>
        <taxon>Paxillus</taxon>
    </lineage>
</organism>
<feature type="repeat" description="WD" evidence="3">
    <location>
        <begin position="24"/>
        <end position="65"/>
    </location>
</feature>
<keyword evidence="1 3" id="KW-0853">WD repeat</keyword>
<dbReference type="Proteomes" id="UP000054538">
    <property type="component" value="Unassembled WGS sequence"/>
</dbReference>
<accession>A0A0D0DCQ5</accession>
<dbReference type="EMBL" id="KN825695">
    <property type="protein sequence ID" value="KIK82001.1"/>
    <property type="molecule type" value="Genomic_DNA"/>
</dbReference>
<dbReference type="PANTHER" id="PTHR19879:SF9">
    <property type="entry name" value="TRANSCRIPTION INITIATION FACTOR TFIID SUBUNIT 5"/>
    <property type="match status" value="1"/>
</dbReference>
<dbReference type="PROSITE" id="PS50294">
    <property type="entry name" value="WD_REPEATS_REGION"/>
    <property type="match status" value="2"/>
</dbReference>
<dbReference type="HOGENOM" id="CLU_000288_57_18_1"/>
<evidence type="ECO:0000313" key="4">
    <source>
        <dbReference type="EMBL" id="KIK82001.1"/>
    </source>
</evidence>
<dbReference type="SMART" id="SM00320">
    <property type="entry name" value="WD40"/>
    <property type="match status" value="3"/>
</dbReference>
<evidence type="ECO:0000313" key="5">
    <source>
        <dbReference type="Proteomes" id="UP000054538"/>
    </source>
</evidence>
<dbReference type="SUPFAM" id="SSF50978">
    <property type="entry name" value="WD40 repeat-like"/>
    <property type="match status" value="1"/>
</dbReference>
<dbReference type="InterPro" id="IPR001680">
    <property type="entry name" value="WD40_rpt"/>
</dbReference>
<dbReference type="AlphaFoldDB" id="A0A0D0DCQ5"/>
<keyword evidence="2" id="KW-0677">Repeat</keyword>
<protein>
    <submittedName>
        <fullName evidence="4">Unplaced genomic scaffold scaffold_873, whole genome shotgun sequence</fullName>
    </submittedName>
</protein>
<dbReference type="InterPro" id="IPR015943">
    <property type="entry name" value="WD40/YVTN_repeat-like_dom_sf"/>
</dbReference>
<evidence type="ECO:0000256" key="1">
    <source>
        <dbReference type="ARBA" id="ARBA00022574"/>
    </source>
</evidence>
<keyword evidence="5" id="KW-1185">Reference proteome</keyword>
<dbReference type="InterPro" id="IPR019775">
    <property type="entry name" value="WD40_repeat_CS"/>
</dbReference>
<proteinExistence type="predicted"/>
<name>A0A0D0DCQ5_9AGAM</name>
<dbReference type="InParanoid" id="A0A0D0DCQ5"/>
<evidence type="ECO:0000256" key="3">
    <source>
        <dbReference type="PROSITE-ProRule" id="PRU00221"/>
    </source>
</evidence>
<feature type="repeat" description="WD" evidence="3">
    <location>
        <begin position="73"/>
        <end position="114"/>
    </location>
</feature>
<dbReference type="PROSITE" id="PS50082">
    <property type="entry name" value="WD_REPEATS_2"/>
    <property type="match status" value="3"/>
</dbReference>
<dbReference type="Gene3D" id="2.130.10.10">
    <property type="entry name" value="YVTN repeat-like/Quinoprotein amine dehydrogenase"/>
    <property type="match status" value="1"/>
</dbReference>
<sequence length="172" mass="18968">MVTCSCDKTIRIWDVEKGEQEGTSVVHKGGVRCLAVTRDGNGIVSGGEDKRITMWDRDEHATANVIHSGPMAVNGHEHLVNCFLWSMGGSKLFSAPDGHGIRCWNSETGEPIGKPWTGHTHYRASFSPERQLQHKDYLSAAAFSPSGEFMACGEINVSIWPIFHGGMTVRQW</sequence>
<dbReference type="PROSITE" id="PS00678">
    <property type="entry name" value="WD_REPEATS_1"/>
    <property type="match status" value="1"/>
</dbReference>
<reference evidence="5" key="2">
    <citation type="submission" date="2015-01" db="EMBL/GenBank/DDBJ databases">
        <title>Evolutionary Origins and Diversification of the Mycorrhizal Mutualists.</title>
        <authorList>
            <consortium name="DOE Joint Genome Institute"/>
            <consortium name="Mycorrhizal Genomics Consortium"/>
            <person name="Kohler A."/>
            <person name="Kuo A."/>
            <person name="Nagy L.G."/>
            <person name="Floudas D."/>
            <person name="Copeland A."/>
            <person name="Barry K.W."/>
            <person name="Cichocki N."/>
            <person name="Veneault-Fourrey C."/>
            <person name="LaButti K."/>
            <person name="Lindquist E.A."/>
            <person name="Lipzen A."/>
            <person name="Lundell T."/>
            <person name="Morin E."/>
            <person name="Murat C."/>
            <person name="Riley R."/>
            <person name="Ohm R."/>
            <person name="Sun H."/>
            <person name="Tunlid A."/>
            <person name="Henrissat B."/>
            <person name="Grigoriev I.V."/>
            <person name="Hibbett D.S."/>
            <person name="Martin F."/>
        </authorList>
    </citation>
    <scope>NUCLEOTIDE SEQUENCE [LARGE SCALE GENOMIC DNA]</scope>
    <source>
        <strain evidence="5">Ve08.2h10</strain>
    </source>
</reference>
<evidence type="ECO:0000256" key="2">
    <source>
        <dbReference type="ARBA" id="ARBA00022737"/>
    </source>
</evidence>